<proteinExistence type="predicted"/>
<keyword evidence="3" id="KW-1185">Reference proteome</keyword>
<dbReference type="AlphaFoldDB" id="A0A7W9WZX4"/>
<dbReference type="Proteomes" id="UP000540787">
    <property type="component" value="Unassembled WGS sequence"/>
</dbReference>
<keyword evidence="2" id="KW-0378">Hydrolase</keyword>
<dbReference type="EMBL" id="JACHBX010000002">
    <property type="protein sequence ID" value="MBB6133914.1"/>
    <property type="molecule type" value="Genomic_DNA"/>
</dbReference>
<dbReference type="Gene3D" id="3.60.15.10">
    <property type="entry name" value="Ribonuclease Z/Hydroxyacylglutathione hydrolase-like"/>
    <property type="match status" value="1"/>
</dbReference>
<reference evidence="2 3" key="1">
    <citation type="submission" date="2020-08" db="EMBL/GenBank/DDBJ databases">
        <title>The Agave Microbiome: Exploring the role of microbial communities in plant adaptations to desert environments.</title>
        <authorList>
            <person name="Partida-Martinez L.P."/>
        </authorList>
    </citation>
    <scope>NUCLEOTIDE SEQUENCE [LARGE SCALE GENOMIC DNA]</scope>
    <source>
        <strain evidence="2 3">AT3.2</strain>
    </source>
</reference>
<evidence type="ECO:0000313" key="2">
    <source>
        <dbReference type="EMBL" id="MBB6133914.1"/>
    </source>
</evidence>
<organism evidence="2 3">
    <name type="scientific">Massilia aurea</name>
    <dbReference type="NCBI Taxonomy" id="373040"/>
    <lineage>
        <taxon>Bacteria</taxon>
        <taxon>Pseudomonadati</taxon>
        <taxon>Pseudomonadota</taxon>
        <taxon>Betaproteobacteria</taxon>
        <taxon>Burkholderiales</taxon>
        <taxon>Oxalobacteraceae</taxon>
        <taxon>Telluria group</taxon>
        <taxon>Massilia</taxon>
    </lineage>
</organism>
<sequence>MTAPNDRRRRLLGALLPLAAASAGATPLRALVTPAPAPEREGAPLAAWQPGWLDIHHIATGRGNATFVMFPDGTSLLIDAGASLNGLDVSVAPRPDGSRRPGEWIARYLRRHLGRAGLAGLDYLLATHLHPDHTGDVDAASPLAAAGAWRLGGVTDVAEQIPIYTVIDRGFPDYDVPLRVDAPFANNYRAWIAARRKAGQRVEAFVVGSAAQIAARGHRSAATGFEVRNIAANGEVWTGQASATRTLFPPLASVARADWPNENQCSAAVRIASGRFSYFTAGDLTSYTQDGALPWHDVLGPAARAAGPVSVATADHHGMFDGLSADVVRTLRPRAWIIPSWHIAHPDMLQLERMFSERLYPGPRAVFATTVMRENLLANGRLTRKLLSHDGHVVVRVPPGGDRFYVAVTGNADEHDSVRMVTEQFAA</sequence>
<dbReference type="PANTHER" id="PTHR30619">
    <property type="entry name" value="DNA INTERNALIZATION/COMPETENCE PROTEIN COMEC/REC2"/>
    <property type="match status" value="1"/>
</dbReference>
<dbReference type="PANTHER" id="PTHR30619:SF1">
    <property type="entry name" value="RECOMBINATION PROTEIN 2"/>
    <property type="match status" value="1"/>
</dbReference>
<dbReference type="GO" id="GO:0016787">
    <property type="term" value="F:hydrolase activity"/>
    <property type="evidence" value="ECO:0007669"/>
    <property type="project" value="UniProtKB-KW"/>
</dbReference>
<name>A0A7W9WZX4_9BURK</name>
<protein>
    <submittedName>
        <fullName evidence="2">Beta-lactamase superfamily II metal-dependent hydrolase</fullName>
    </submittedName>
</protein>
<gene>
    <name evidence="2" type="ORF">HD842_002056</name>
</gene>
<dbReference type="InterPro" id="IPR036866">
    <property type="entry name" value="RibonucZ/Hydroxyglut_hydro"/>
</dbReference>
<feature type="signal peptide" evidence="1">
    <location>
        <begin position="1"/>
        <end position="25"/>
    </location>
</feature>
<comment type="caution">
    <text evidence="2">The sequence shown here is derived from an EMBL/GenBank/DDBJ whole genome shotgun (WGS) entry which is preliminary data.</text>
</comment>
<feature type="chain" id="PRO_5030997772" evidence="1">
    <location>
        <begin position="26"/>
        <end position="427"/>
    </location>
</feature>
<dbReference type="RefSeq" id="WP_183554040.1">
    <property type="nucleotide sequence ID" value="NZ_JACHBX010000002.1"/>
</dbReference>
<dbReference type="SUPFAM" id="SSF56281">
    <property type="entry name" value="Metallo-hydrolase/oxidoreductase"/>
    <property type="match status" value="1"/>
</dbReference>
<dbReference type="PROSITE" id="PS51318">
    <property type="entry name" value="TAT"/>
    <property type="match status" value="1"/>
</dbReference>
<accession>A0A7W9WZX4</accession>
<dbReference type="InterPro" id="IPR006311">
    <property type="entry name" value="TAT_signal"/>
</dbReference>
<evidence type="ECO:0000256" key="1">
    <source>
        <dbReference type="SAM" id="SignalP"/>
    </source>
</evidence>
<dbReference type="InterPro" id="IPR052159">
    <property type="entry name" value="Competence_DNA_uptake"/>
</dbReference>
<evidence type="ECO:0000313" key="3">
    <source>
        <dbReference type="Proteomes" id="UP000540787"/>
    </source>
</evidence>
<keyword evidence="1" id="KW-0732">Signal</keyword>